<reference evidence="1 4" key="3">
    <citation type="submission" date="2017-12" db="EMBL/GenBank/DDBJ databases">
        <title>Pharmacopeia of the Arctic Ocean.</title>
        <authorList>
            <person name="Collins E."/>
            <person name="Ducluzeau A.-L."/>
        </authorList>
    </citation>
    <scope>NUCLEOTIDE SEQUENCE [LARGE SCALE GENOMIC DNA]</scope>
    <source>
        <strain evidence="1 4">DSM 23325</strain>
    </source>
</reference>
<proteinExistence type="predicted"/>
<dbReference type="AlphaFoldDB" id="A0A1I0W313"/>
<reference evidence="2" key="2">
    <citation type="submission" date="2016-10" db="EMBL/GenBank/DDBJ databases">
        <authorList>
            <person name="de Groot N.N."/>
        </authorList>
    </citation>
    <scope>NUCLEOTIDE SEQUENCE [LARGE SCALE GENOMIC DNA]</scope>
    <source>
        <strain evidence="2">CGMCC 1.10697</strain>
    </source>
</reference>
<dbReference type="Proteomes" id="UP000233565">
    <property type="component" value="Unassembled WGS sequence"/>
</dbReference>
<dbReference type="EMBL" id="FOKC01000001">
    <property type="protein sequence ID" value="SFA82737.1"/>
    <property type="molecule type" value="Genomic_DNA"/>
</dbReference>
<dbReference type="EMBL" id="PJBV01000035">
    <property type="protein sequence ID" value="PKH37636.1"/>
    <property type="molecule type" value="Genomic_DNA"/>
</dbReference>
<dbReference type="Proteomes" id="UP000199113">
    <property type="component" value="Unassembled WGS sequence"/>
</dbReference>
<gene>
    <name evidence="1" type="ORF">CXG46_19610</name>
    <name evidence="2" type="ORF">SAMN05192575_101646</name>
</gene>
<name>A0A1I0W313_9ACTN</name>
<evidence type="ECO:0000313" key="4">
    <source>
        <dbReference type="Proteomes" id="UP000233565"/>
    </source>
</evidence>
<evidence type="ECO:0000313" key="1">
    <source>
        <dbReference type="EMBL" id="PKH37636.1"/>
    </source>
</evidence>
<evidence type="ECO:0000313" key="3">
    <source>
        <dbReference type="Proteomes" id="UP000199113"/>
    </source>
</evidence>
<organism evidence="2 3">
    <name type="scientific">Nocardioides alpinus</name>
    <dbReference type="NCBI Taxonomy" id="748909"/>
    <lineage>
        <taxon>Bacteria</taxon>
        <taxon>Bacillati</taxon>
        <taxon>Actinomycetota</taxon>
        <taxon>Actinomycetes</taxon>
        <taxon>Propionibacteriales</taxon>
        <taxon>Nocardioidaceae</taxon>
        <taxon>Nocardioides</taxon>
    </lineage>
</organism>
<dbReference type="RefSeq" id="WP_091194111.1">
    <property type="nucleotide sequence ID" value="NZ_FOKC01000001.1"/>
</dbReference>
<sequence>MFTFTKPVTNLVVTFTDIDRTPGDFLDRVELDGSWTEVSRGAGVSGAGSVASPWVGGAAYNDSTSGAGNVTVKFAGPVSTFTLTYWNAETSWSDVDRNQAVFVGDMTFDYQPC</sequence>
<protein>
    <submittedName>
        <fullName evidence="2">Uncharacterized protein</fullName>
    </submittedName>
</protein>
<evidence type="ECO:0000313" key="2">
    <source>
        <dbReference type="EMBL" id="SFA82737.1"/>
    </source>
</evidence>
<reference evidence="3" key="1">
    <citation type="submission" date="2016-10" db="EMBL/GenBank/DDBJ databases">
        <authorList>
            <person name="Varghese N."/>
            <person name="Submissions S."/>
        </authorList>
    </citation>
    <scope>NUCLEOTIDE SEQUENCE [LARGE SCALE GENOMIC DNA]</scope>
    <source>
        <strain evidence="3">CGMCC 1.10697</strain>
    </source>
</reference>
<accession>A0A1I0W313</accession>
<dbReference type="OrthoDB" id="3783351at2"/>
<keyword evidence="4" id="KW-1185">Reference proteome</keyword>